<evidence type="ECO:0000313" key="4">
    <source>
        <dbReference type="Proteomes" id="UP001055868"/>
    </source>
</evidence>
<name>A0ABY4N503_9MICO</name>
<evidence type="ECO:0000313" key="3">
    <source>
        <dbReference type="EMBL" id="UQN28399.1"/>
    </source>
</evidence>
<accession>A0ABY4N503</accession>
<sequence>MPDYTILGLLARGPASGYDLGKWLRTDGRWLGRGTSMTPVYRALADIESRGWVSTRVEPRENAPAATVYSLTPAGVEALEQWAASEYRPDERPMSPEFTQRLSFAGQLGPRYALTIVRTELDFRRRQRAAEQDPVLPSEGAQPIPEIDRDWLTRIDALTHDRGWQSTSLFIGWLETTERELVRECERRGLDPSPIDRTPTSQETR</sequence>
<dbReference type="InterPro" id="IPR052509">
    <property type="entry name" value="Metal_resp_DNA-bind_regulator"/>
</dbReference>
<organism evidence="3 4">
    <name type="scientific">Brachybacterium kimchii</name>
    <dbReference type="NCBI Taxonomy" id="2942909"/>
    <lineage>
        <taxon>Bacteria</taxon>
        <taxon>Bacillati</taxon>
        <taxon>Actinomycetota</taxon>
        <taxon>Actinomycetes</taxon>
        <taxon>Micrococcales</taxon>
        <taxon>Dermabacteraceae</taxon>
        <taxon>Brachybacterium</taxon>
    </lineage>
</organism>
<feature type="region of interest" description="Disordered" evidence="1">
    <location>
        <begin position="185"/>
        <end position="205"/>
    </location>
</feature>
<evidence type="ECO:0000256" key="1">
    <source>
        <dbReference type="SAM" id="MobiDB-lite"/>
    </source>
</evidence>
<reference evidence="3" key="1">
    <citation type="submission" date="2022-05" db="EMBL/GenBank/DDBJ databases">
        <title>Genomic analysis of Brachybacterium sp. CBA3104.</title>
        <authorList>
            <person name="Roh S.W."/>
            <person name="Kim Y.B."/>
            <person name="Kim Y."/>
        </authorList>
    </citation>
    <scope>NUCLEOTIDE SEQUENCE</scope>
    <source>
        <strain evidence="3">CBA3104</strain>
    </source>
</reference>
<proteinExistence type="predicted"/>
<dbReference type="EMBL" id="CP097218">
    <property type="protein sequence ID" value="UQN28399.1"/>
    <property type="molecule type" value="Genomic_DNA"/>
</dbReference>
<evidence type="ECO:0000259" key="2">
    <source>
        <dbReference type="Pfam" id="PF03551"/>
    </source>
</evidence>
<dbReference type="PANTHER" id="PTHR33169:SF14">
    <property type="entry name" value="TRANSCRIPTIONAL REGULATOR RV3488"/>
    <property type="match status" value="1"/>
</dbReference>
<dbReference type="InterPro" id="IPR036388">
    <property type="entry name" value="WH-like_DNA-bd_sf"/>
</dbReference>
<dbReference type="Gene3D" id="1.10.10.10">
    <property type="entry name" value="Winged helix-like DNA-binding domain superfamily/Winged helix DNA-binding domain"/>
    <property type="match status" value="1"/>
</dbReference>
<dbReference type="SUPFAM" id="SSF46785">
    <property type="entry name" value="Winged helix' DNA-binding domain"/>
    <property type="match status" value="1"/>
</dbReference>
<keyword evidence="4" id="KW-1185">Reference proteome</keyword>
<dbReference type="InterPro" id="IPR036390">
    <property type="entry name" value="WH_DNA-bd_sf"/>
</dbReference>
<dbReference type="PANTHER" id="PTHR33169">
    <property type="entry name" value="PADR-FAMILY TRANSCRIPTIONAL REGULATOR"/>
    <property type="match status" value="1"/>
</dbReference>
<dbReference type="Pfam" id="PF03551">
    <property type="entry name" value="PadR"/>
    <property type="match status" value="1"/>
</dbReference>
<gene>
    <name evidence="3" type="ORF">M4486_12185</name>
</gene>
<dbReference type="RefSeq" id="WP_249477461.1">
    <property type="nucleotide sequence ID" value="NZ_CP097218.1"/>
</dbReference>
<feature type="domain" description="Transcription regulator PadR N-terminal" evidence="2">
    <location>
        <begin position="6"/>
        <end position="80"/>
    </location>
</feature>
<protein>
    <submittedName>
        <fullName evidence="3">PadR family transcriptional regulator</fullName>
    </submittedName>
</protein>
<dbReference type="Proteomes" id="UP001055868">
    <property type="component" value="Chromosome"/>
</dbReference>
<dbReference type="InterPro" id="IPR005149">
    <property type="entry name" value="Tscrpt_reg_PadR_N"/>
</dbReference>